<dbReference type="OrthoDB" id="580775at2"/>
<dbReference type="HOGENOM" id="CLU_035301_5_2_9"/>
<evidence type="ECO:0000313" key="2">
    <source>
        <dbReference type="Proteomes" id="UP000001683"/>
    </source>
</evidence>
<dbReference type="RefSeq" id="WP_012448929.1">
    <property type="nucleotide sequence ID" value="NC_010718.1"/>
</dbReference>
<reference evidence="1 2" key="2">
    <citation type="journal article" date="2011" name="J. Bacteriol.">
        <title>Complete genome sequence of the anaerobic, halophilic alkalithermophile Natranaerobius thermophilus JW/NM-WN-LF.</title>
        <authorList>
            <person name="Zhao B."/>
            <person name="Mesbah N.M."/>
            <person name="Dalin E."/>
            <person name="Goodwin L."/>
            <person name="Nolan M."/>
            <person name="Pitluck S."/>
            <person name="Chertkov O."/>
            <person name="Brettin T.S."/>
            <person name="Han J."/>
            <person name="Larimer F.W."/>
            <person name="Land M.L."/>
            <person name="Hauser L."/>
            <person name="Kyrpides N."/>
            <person name="Wiegel J."/>
        </authorList>
    </citation>
    <scope>NUCLEOTIDE SEQUENCE [LARGE SCALE GENOMIC DNA]</scope>
    <source>
        <strain evidence="2">ATCC BAA-1301 / DSM 18059 / JW/NM-WN-LF</strain>
    </source>
</reference>
<dbReference type="PANTHER" id="PTHR36932:SF1">
    <property type="entry name" value="CAPSULAR POLYSACCHARIDE BIOSYNTHESIS PROTEIN"/>
    <property type="match status" value="1"/>
</dbReference>
<evidence type="ECO:0000313" key="1">
    <source>
        <dbReference type="EMBL" id="ACB86086.1"/>
    </source>
</evidence>
<dbReference type="Gene3D" id="3.40.50.12780">
    <property type="entry name" value="N-terminal domain of ligase-like"/>
    <property type="match status" value="1"/>
</dbReference>
<dbReference type="SUPFAM" id="SSF56801">
    <property type="entry name" value="Acetyl-CoA synthetase-like"/>
    <property type="match status" value="1"/>
</dbReference>
<dbReference type="PANTHER" id="PTHR36932">
    <property type="entry name" value="CAPSULAR POLYSACCHARIDE BIOSYNTHESIS PROTEIN"/>
    <property type="match status" value="1"/>
</dbReference>
<dbReference type="AlphaFoldDB" id="B2A192"/>
<dbReference type="KEGG" id="nth:Nther_2526"/>
<keyword evidence="2" id="KW-1185">Reference proteome</keyword>
<dbReference type="eggNOG" id="COG1541">
    <property type="taxonomic scope" value="Bacteria"/>
</dbReference>
<dbReference type="InterPro" id="IPR053158">
    <property type="entry name" value="CapK_Type1_Caps_Biosynth"/>
</dbReference>
<protein>
    <submittedName>
        <fullName evidence="1">Coenzyme F390 synthetase-like protein</fullName>
    </submittedName>
</protein>
<proteinExistence type="predicted"/>
<dbReference type="InParanoid" id="B2A192"/>
<dbReference type="InterPro" id="IPR042099">
    <property type="entry name" value="ANL_N_sf"/>
</dbReference>
<reference evidence="1 2" key="1">
    <citation type="submission" date="2008-04" db="EMBL/GenBank/DDBJ databases">
        <title>Complete sequence of chromosome of Natranaerobius thermophilus JW/NM-WN-LF.</title>
        <authorList>
            <consortium name="US DOE Joint Genome Institute"/>
            <person name="Copeland A."/>
            <person name="Lucas S."/>
            <person name="Lapidus A."/>
            <person name="Glavina del Rio T."/>
            <person name="Dalin E."/>
            <person name="Tice H."/>
            <person name="Bruce D."/>
            <person name="Goodwin L."/>
            <person name="Pitluck S."/>
            <person name="Chertkov O."/>
            <person name="Brettin T."/>
            <person name="Detter J.C."/>
            <person name="Han C."/>
            <person name="Kuske C.R."/>
            <person name="Schmutz J."/>
            <person name="Larimer F."/>
            <person name="Land M."/>
            <person name="Hauser L."/>
            <person name="Kyrpides N."/>
            <person name="Lykidis A."/>
            <person name="Mesbah N.M."/>
            <person name="Wiegel J."/>
        </authorList>
    </citation>
    <scope>NUCLEOTIDE SEQUENCE [LARGE SCALE GENOMIC DNA]</scope>
    <source>
        <strain evidence="2">ATCC BAA-1301 / DSM 18059 / JW/NM-WN-LF</strain>
    </source>
</reference>
<name>B2A192_NATTJ</name>
<dbReference type="STRING" id="457570.Nther_2526"/>
<gene>
    <name evidence="1" type="ordered locus">Nther_2526</name>
</gene>
<accession>B2A192</accession>
<organism evidence="1 2">
    <name type="scientific">Natranaerobius thermophilus (strain ATCC BAA-1301 / DSM 18059 / JW/NM-WN-LF)</name>
    <dbReference type="NCBI Taxonomy" id="457570"/>
    <lineage>
        <taxon>Bacteria</taxon>
        <taxon>Bacillati</taxon>
        <taxon>Bacillota</taxon>
        <taxon>Clostridia</taxon>
        <taxon>Natranaerobiales</taxon>
        <taxon>Natranaerobiaceae</taxon>
        <taxon>Natranaerobius</taxon>
    </lineage>
</organism>
<sequence length="437" mass="51028">MICINFFEKVRNKGFWLLDKTKGCPIKKHYDEIQLLAKNTDKIRDFQSKKLHQLIHHAINTTEFYKKFKNVNFYDFPIIQKSTLKKYHDSFVSKIYEEKNLISVTTSGSYGTPMEFYQTKNKKQRQVAEIIYFNSWAGFEVGMKHAFIGVRGKNKLTSKIQNKIYLAPHTLNESILQKYRNILKRNNIKCIIGYPSTMKSIAEYCLKHKDSPNDFNIKSIITTSEPLMDRELIETVFGCKIYNRYSTYELGVIAKECGNQSDYFHLNKMSYIIEVLKLDKDEPCIPGEKGRVVVTDLYSHAMPLIRYDTGDIVKLPKTEEKCSCDIGLKTIKNVEGRVIDIIRNTNGDKVTPFLINSITRDINTIQQFQFIQKGTTKYVINLIIQDSFDYEDKERFMNRLRNLLGKDADIEVNYVSEIPLLPSGKRKYIINELIHWC</sequence>
<dbReference type="EMBL" id="CP001034">
    <property type="protein sequence ID" value="ACB86086.1"/>
    <property type="molecule type" value="Genomic_DNA"/>
</dbReference>
<dbReference type="Proteomes" id="UP000001683">
    <property type="component" value="Chromosome"/>
</dbReference>